<accession>T1GAW9</accession>
<evidence type="ECO:0000256" key="2">
    <source>
        <dbReference type="SAM" id="MobiDB-lite"/>
    </source>
</evidence>
<dbReference type="HOGENOM" id="CLU_1410305_0_0_1"/>
<dbReference type="Pfam" id="PF00069">
    <property type="entry name" value="Pkinase"/>
    <property type="match status" value="1"/>
</dbReference>
<evidence type="ECO:0000256" key="1">
    <source>
        <dbReference type="ARBA" id="ARBA00012513"/>
    </source>
</evidence>
<dbReference type="EMBL" id="CAQQ02118157">
    <property type="status" value="NOT_ANNOTATED_CDS"/>
    <property type="molecule type" value="Genomic_DNA"/>
</dbReference>
<dbReference type="PANTHER" id="PTHR11909">
    <property type="entry name" value="CASEIN KINASE-RELATED"/>
    <property type="match status" value="1"/>
</dbReference>
<dbReference type="GO" id="GO:0005524">
    <property type="term" value="F:ATP binding"/>
    <property type="evidence" value="ECO:0007669"/>
    <property type="project" value="InterPro"/>
</dbReference>
<name>T1GAW9_MEGSC</name>
<evidence type="ECO:0000313" key="4">
    <source>
        <dbReference type="EnsemblMetazoa" id="MESCA000385-PA"/>
    </source>
</evidence>
<dbReference type="SUPFAM" id="SSF56112">
    <property type="entry name" value="Protein kinase-like (PK-like)"/>
    <property type="match status" value="1"/>
</dbReference>
<sequence>MEEELNFYIQNAKIKDIKNYMKSKGIQKLGIPHYISNGIFEKDGKSYKFIILPRFGKSIGHFINYEYRAFLPQTIYRLTLQILDALEYIHKRNYIHGDLKADNILLGYGSKSKSHINIVDFGTSLPVSNNFLESPDSTSFGTWTYNARDTGKVKRSPAFDSDKENINPRSKKRKHETNLLNESKLPTKILKVG</sequence>
<dbReference type="AlphaFoldDB" id="T1GAW9"/>
<dbReference type="InterPro" id="IPR011009">
    <property type="entry name" value="Kinase-like_dom_sf"/>
</dbReference>
<dbReference type="InterPro" id="IPR050235">
    <property type="entry name" value="CK1_Ser-Thr_kinase"/>
</dbReference>
<dbReference type="EC" id="2.7.11.1" evidence="1"/>
<dbReference type="STRING" id="36166.T1GAW9"/>
<dbReference type="Gene3D" id="1.10.510.10">
    <property type="entry name" value="Transferase(Phosphotransferase) domain 1"/>
    <property type="match status" value="1"/>
</dbReference>
<organism evidence="4 5">
    <name type="scientific">Megaselia scalaris</name>
    <name type="common">Humpbacked fly</name>
    <name type="synonym">Phora scalaris</name>
    <dbReference type="NCBI Taxonomy" id="36166"/>
    <lineage>
        <taxon>Eukaryota</taxon>
        <taxon>Metazoa</taxon>
        <taxon>Ecdysozoa</taxon>
        <taxon>Arthropoda</taxon>
        <taxon>Hexapoda</taxon>
        <taxon>Insecta</taxon>
        <taxon>Pterygota</taxon>
        <taxon>Neoptera</taxon>
        <taxon>Endopterygota</taxon>
        <taxon>Diptera</taxon>
        <taxon>Brachycera</taxon>
        <taxon>Muscomorpha</taxon>
        <taxon>Platypezoidea</taxon>
        <taxon>Phoridae</taxon>
        <taxon>Megaseliini</taxon>
        <taxon>Megaselia</taxon>
    </lineage>
</organism>
<dbReference type="InterPro" id="IPR000719">
    <property type="entry name" value="Prot_kinase_dom"/>
</dbReference>
<dbReference type="OMA" id="INYEYRA"/>
<dbReference type="Proteomes" id="UP000015102">
    <property type="component" value="Unassembled WGS sequence"/>
</dbReference>
<dbReference type="InterPro" id="IPR008271">
    <property type="entry name" value="Ser/Thr_kinase_AS"/>
</dbReference>
<dbReference type="GO" id="GO:0004674">
    <property type="term" value="F:protein serine/threonine kinase activity"/>
    <property type="evidence" value="ECO:0007669"/>
    <property type="project" value="UniProtKB-EC"/>
</dbReference>
<reference evidence="5" key="1">
    <citation type="submission" date="2013-02" db="EMBL/GenBank/DDBJ databases">
        <authorList>
            <person name="Hughes D."/>
        </authorList>
    </citation>
    <scope>NUCLEOTIDE SEQUENCE</scope>
    <source>
        <strain>Durham</strain>
        <strain evidence="5">NC isolate 2 -- Noor lab</strain>
    </source>
</reference>
<dbReference type="EMBL" id="CAQQ02118158">
    <property type="status" value="NOT_ANNOTATED_CDS"/>
    <property type="molecule type" value="Genomic_DNA"/>
</dbReference>
<dbReference type="PROSITE" id="PS50011">
    <property type="entry name" value="PROTEIN_KINASE_DOM"/>
    <property type="match status" value="1"/>
</dbReference>
<feature type="domain" description="Protein kinase" evidence="3">
    <location>
        <begin position="1"/>
        <end position="193"/>
    </location>
</feature>
<reference evidence="4" key="2">
    <citation type="submission" date="2015-06" db="UniProtKB">
        <authorList>
            <consortium name="EnsemblMetazoa"/>
        </authorList>
    </citation>
    <scope>IDENTIFICATION</scope>
</reference>
<protein>
    <recommendedName>
        <fullName evidence="1">non-specific serine/threonine protein kinase</fullName>
        <ecNumber evidence="1">2.7.11.1</ecNumber>
    </recommendedName>
</protein>
<evidence type="ECO:0000313" key="5">
    <source>
        <dbReference type="Proteomes" id="UP000015102"/>
    </source>
</evidence>
<dbReference type="EnsemblMetazoa" id="MESCA000385-RA">
    <property type="protein sequence ID" value="MESCA000385-PA"/>
    <property type="gene ID" value="MESCA000385"/>
</dbReference>
<evidence type="ECO:0000259" key="3">
    <source>
        <dbReference type="PROSITE" id="PS50011"/>
    </source>
</evidence>
<proteinExistence type="predicted"/>
<keyword evidence="5" id="KW-1185">Reference proteome</keyword>
<dbReference type="EMBL" id="CAQQ02118159">
    <property type="status" value="NOT_ANNOTATED_CDS"/>
    <property type="molecule type" value="Genomic_DNA"/>
</dbReference>
<feature type="region of interest" description="Disordered" evidence="2">
    <location>
        <begin position="154"/>
        <end position="179"/>
    </location>
</feature>
<dbReference type="PROSITE" id="PS00108">
    <property type="entry name" value="PROTEIN_KINASE_ST"/>
    <property type="match status" value="1"/>
</dbReference>
<dbReference type="EMBL" id="CAQQ02118156">
    <property type="status" value="NOT_ANNOTATED_CDS"/>
    <property type="molecule type" value="Genomic_DNA"/>
</dbReference>